<dbReference type="GO" id="GO:0003700">
    <property type="term" value="F:DNA-binding transcription factor activity"/>
    <property type="evidence" value="ECO:0007669"/>
    <property type="project" value="TreeGrafter"/>
</dbReference>
<evidence type="ECO:0000259" key="11">
    <source>
        <dbReference type="PROSITE" id="PS50157"/>
    </source>
</evidence>
<evidence type="ECO:0000259" key="12">
    <source>
        <dbReference type="PROSITE" id="PS51915"/>
    </source>
</evidence>
<dbReference type="GO" id="GO:0006357">
    <property type="term" value="P:regulation of transcription by RNA polymerase II"/>
    <property type="evidence" value="ECO:0007669"/>
    <property type="project" value="TreeGrafter"/>
</dbReference>
<feature type="compositionally biased region" description="Polar residues" evidence="10">
    <location>
        <begin position="167"/>
        <end position="176"/>
    </location>
</feature>
<reference evidence="13 14" key="1">
    <citation type="journal article" date="2024" name="BMC Genomics">
        <title>De novo assembly and annotation of Popillia japonica's genome with initial clues to its potential as an invasive pest.</title>
        <authorList>
            <person name="Cucini C."/>
            <person name="Boschi S."/>
            <person name="Funari R."/>
            <person name="Cardaioli E."/>
            <person name="Iannotti N."/>
            <person name="Marturano G."/>
            <person name="Paoli F."/>
            <person name="Bruttini M."/>
            <person name="Carapelli A."/>
            <person name="Frati F."/>
            <person name="Nardi F."/>
        </authorList>
    </citation>
    <scope>NUCLEOTIDE SEQUENCE [LARGE SCALE GENOMIC DNA]</scope>
    <source>
        <strain evidence="13">DMR45628</strain>
    </source>
</reference>
<dbReference type="InterPro" id="IPR012934">
    <property type="entry name" value="Znf_AD"/>
</dbReference>
<keyword evidence="6" id="KW-0238">DNA-binding</keyword>
<dbReference type="SUPFAM" id="SSF57716">
    <property type="entry name" value="Glucocorticoid receptor-like (DNA-binding domain)"/>
    <property type="match status" value="1"/>
</dbReference>
<evidence type="ECO:0000256" key="10">
    <source>
        <dbReference type="SAM" id="MobiDB-lite"/>
    </source>
</evidence>
<feature type="domain" description="C2H2-type" evidence="11">
    <location>
        <begin position="338"/>
        <end position="365"/>
    </location>
</feature>
<keyword evidence="3" id="KW-0677">Repeat</keyword>
<evidence type="ECO:0000256" key="6">
    <source>
        <dbReference type="ARBA" id="ARBA00023125"/>
    </source>
</evidence>
<dbReference type="PANTHER" id="PTHR24404:SF114">
    <property type="entry name" value="KLUMPFUSS, ISOFORM B-RELATED"/>
    <property type="match status" value="1"/>
</dbReference>
<evidence type="ECO:0000256" key="3">
    <source>
        <dbReference type="ARBA" id="ARBA00022737"/>
    </source>
</evidence>
<dbReference type="GO" id="GO:0008270">
    <property type="term" value="F:zinc ion binding"/>
    <property type="evidence" value="ECO:0007669"/>
    <property type="project" value="UniProtKB-UniRule"/>
</dbReference>
<evidence type="ECO:0000256" key="5">
    <source>
        <dbReference type="ARBA" id="ARBA00022833"/>
    </source>
</evidence>
<dbReference type="GO" id="GO:0005634">
    <property type="term" value="C:nucleus"/>
    <property type="evidence" value="ECO:0007669"/>
    <property type="project" value="UniProtKB-SubCell"/>
</dbReference>
<dbReference type="PANTHER" id="PTHR24404">
    <property type="entry name" value="ZINC FINGER PROTEIN"/>
    <property type="match status" value="1"/>
</dbReference>
<gene>
    <name evidence="13" type="ORF">QE152_g12719</name>
</gene>
<dbReference type="InterPro" id="IPR050589">
    <property type="entry name" value="Ikaros_C2H2-ZF"/>
</dbReference>
<feature type="domain" description="C2H2-type" evidence="11">
    <location>
        <begin position="278"/>
        <end position="306"/>
    </location>
</feature>
<dbReference type="AlphaFoldDB" id="A0AAW1LQT0"/>
<feature type="binding site" evidence="9">
    <location>
        <position position="4"/>
    </location>
    <ligand>
        <name>Zn(2+)</name>
        <dbReference type="ChEBI" id="CHEBI:29105"/>
    </ligand>
</feature>
<dbReference type="Gene3D" id="3.30.160.60">
    <property type="entry name" value="Classic Zinc Finger"/>
    <property type="match status" value="2"/>
</dbReference>
<dbReference type="InterPro" id="IPR013087">
    <property type="entry name" value="Znf_C2H2_type"/>
</dbReference>
<comment type="caution">
    <text evidence="13">The sequence shown here is derived from an EMBL/GenBank/DDBJ whole genome shotgun (WGS) entry which is preliminary data.</text>
</comment>
<dbReference type="Gene3D" id="3.40.1800.20">
    <property type="match status" value="1"/>
</dbReference>
<feature type="compositionally biased region" description="Polar residues" evidence="10">
    <location>
        <begin position="107"/>
        <end position="120"/>
    </location>
</feature>
<dbReference type="Pfam" id="PF00096">
    <property type="entry name" value="zf-C2H2"/>
    <property type="match status" value="3"/>
</dbReference>
<feature type="compositionally biased region" description="Acidic residues" evidence="10">
    <location>
        <begin position="220"/>
        <end position="233"/>
    </location>
</feature>
<dbReference type="PROSITE" id="PS00028">
    <property type="entry name" value="ZINC_FINGER_C2H2_1"/>
    <property type="match status" value="4"/>
</dbReference>
<evidence type="ECO:0000256" key="9">
    <source>
        <dbReference type="PROSITE-ProRule" id="PRU01263"/>
    </source>
</evidence>
<feature type="domain" description="ZAD" evidence="12">
    <location>
        <begin position="2"/>
        <end position="77"/>
    </location>
</feature>
<keyword evidence="4 8" id="KW-0863">Zinc-finger</keyword>
<dbReference type="SMART" id="SM00868">
    <property type="entry name" value="zf-AD"/>
    <property type="match status" value="1"/>
</dbReference>
<feature type="domain" description="C2H2-type" evidence="11">
    <location>
        <begin position="366"/>
        <end position="394"/>
    </location>
</feature>
<feature type="region of interest" description="Disordered" evidence="10">
    <location>
        <begin position="167"/>
        <end position="275"/>
    </location>
</feature>
<dbReference type="Proteomes" id="UP001458880">
    <property type="component" value="Unassembled WGS sequence"/>
</dbReference>
<dbReference type="PROSITE" id="PS51915">
    <property type="entry name" value="ZAD"/>
    <property type="match status" value="1"/>
</dbReference>
<dbReference type="GO" id="GO:0000978">
    <property type="term" value="F:RNA polymerase II cis-regulatory region sequence-specific DNA binding"/>
    <property type="evidence" value="ECO:0007669"/>
    <property type="project" value="TreeGrafter"/>
</dbReference>
<feature type="domain" description="C2H2-type" evidence="11">
    <location>
        <begin position="309"/>
        <end position="332"/>
    </location>
</feature>
<organism evidence="13 14">
    <name type="scientific">Popillia japonica</name>
    <name type="common">Japanese beetle</name>
    <dbReference type="NCBI Taxonomy" id="7064"/>
    <lineage>
        <taxon>Eukaryota</taxon>
        <taxon>Metazoa</taxon>
        <taxon>Ecdysozoa</taxon>
        <taxon>Arthropoda</taxon>
        <taxon>Hexapoda</taxon>
        <taxon>Insecta</taxon>
        <taxon>Pterygota</taxon>
        <taxon>Neoptera</taxon>
        <taxon>Endopterygota</taxon>
        <taxon>Coleoptera</taxon>
        <taxon>Polyphaga</taxon>
        <taxon>Scarabaeiformia</taxon>
        <taxon>Scarabaeidae</taxon>
        <taxon>Rutelinae</taxon>
        <taxon>Popillia</taxon>
    </lineage>
</organism>
<proteinExistence type="predicted"/>
<dbReference type="Pfam" id="PF07776">
    <property type="entry name" value="zf-AD"/>
    <property type="match status" value="1"/>
</dbReference>
<feature type="binding site" evidence="9">
    <location>
        <position position="53"/>
    </location>
    <ligand>
        <name>Zn(2+)</name>
        <dbReference type="ChEBI" id="CHEBI:29105"/>
    </ligand>
</feature>
<evidence type="ECO:0000256" key="4">
    <source>
        <dbReference type="ARBA" id="ARBA00022771"/>
    </source>
</evidence>
<dbReference type="SMART" id="SM00355">
    <property type="entry name" value="ZnF_C2H2"/>
    <property type="match status" value="4"/>
</dbReference>
<keyword evidence="7" id="KW-0539">Nucleus</keyword>
<dbReference type="PROSITE" id="PS50157">
    <property type="entry name" value="ZINC_FINGER_C2H2_2"/>
    <property type="match status" value="4"/>
</dbReference>
<evidence type="ECO:0000256" key="1">
    <source>
        <dbReference type="ARBA" id="ARBA00004123"/>
    </source>
</evidence>
<evidence type="ECO:0000313" key="14">
    <source>
        <dbReference type="Proteomes" id="UP001458880"/>
    </source>
</evidence>
<feature type="binding site" evidence="9">
    <location>
        <position position="7"/>
    </location>
    <ligand>
        <name>Zn(2+)</name>
        <dbReference type="ChEBI" id="CHEBI:29105"/>
    </ligand>
</feature>
<accession>A0AAW1LQT0</accession>
<evidence type="ECO:0000256" key="2">
    <source>
        <dbReference type="ARBA" id="ARBA00022723"/>
    </source>
</evidence>
<comment type="subcellular location">
    <subcellularLocation>
        <location evidence="1">Nucleus</location>
    </subcellularLocation>
</comment>
<evidence type="ECO:0000256" key="8">
    <source>
        <dbReference type="PROSITE-ProRule" id="PRU00042"/>
    </source>
</evidence>
<keyword evidence="14" id="KW-1185">Reference proteome</keyword>
<sequence>MQFCRLCLVKEQVNVPIFDEQEDIRQICEKITSCLPVKVSKEDELPKKICDGCLYKLELQYQFYTSTANAEKQLLTWLELQYQFYTSTANAEKQLLTWLEQAKMDSKNSSSEITTSQTTVKQEKVEPIESTNEITEITEITTDPQSYMQQYQTDFQYKDSQVTNADIDANVSSNSDEPLAKRARRRRQASKPIPREVIESSDENDAGDSMMEMTVTKTEEESESDNEENVDDPEPAKYAAAGEDTEQPGPSGLGKGGTDAPFADVKKEEDNKHSSGPVTCDMCGKSYRLMGCLRKHMKTAHENGKNGEGTCEICNKSFKNTTYLASHKKVVHEKWSEFVCGICGKLCLTKTSLEHHEMTHTRDYKIKCDICGKGCYNQAQLEHHQKIKHQGEYLICDECDGKSETVLPKTDNLCSDLLKTKCNKEDGPSKSNVGQQMPDNVEKETSDIVENVSSDTGIIISMVPENHILVYDTNTKTLVPHLLDEFDFNEITNLELPVHHNTLILSEENDNLVTDLIQENNDNMNLEDDVDSQINDSANDFSLNDNHHGGYYRPTHHTHSVQ</sequence>
<evidence type="ECO:0000256" key="7">
    <source>
        <dbReference type="ARBA" id="ARBA00023242"/>
    </source>
</evidence>
<feature type="binding site" evidence="9">
    <location>
        <position position="50"/>
    </location>
    <ligand>
        <name>Zn(2+)</name>
        <dbReference type="ChEBI" id="CHEBI:29105"/>
    </ligand>
</feature>
<feature type="region of interest" description="Disordered" evidence="10">
    <location>
        <begin position="107"/>
        <end position="127"/>
    </location>
</feature>
<keyword evidence="5 9" id="KW-0862">Zinc</keyword>
<name>A0AAW1LQT0_POPJA</name>
<keyword evidence="2 9" id="KW-0479">Metal-binding</keyword>
<dbReference type="EMBL" id="JASPKY010000117">
    <property type="protein sequence ID" value="KAK9736202.1"/>
    <property type="molecule type" value="Genomic_DNA"/>
</dbReference>
<feature type="compositionally biased region" description="Basic and acidic residues" evidence="10">
    <location>
        <begin position="264"/>
        <end position="273"/>
    </location>
</feature>
<evidence type="ECO:0000313" key="13">
    <source>
        <dbReference type="EMBL" id="KAK9736202.1"/>
    </source>
</evidence>
<protein>
    <submittedName>
        <fullName evidence="13">Zinc finger, C2H2 type</fullName>
    </submittedName>
</protein>
<dbReference type="InterPro" id="IPR036236">
    <property type="entry name" value="Znf_C2H2_sf"/>
</dbReference>
<dbReference type="SUPFAM" id="SSF57667">
    <property type="entry name" value="beta-beta-alpha zinc fingers"/>
    <property type="match status" value="3"/>
</dbReference>